<evidence type="ECO:0000256" key="2">
    <source>
        <dbReference type="ARBA" id="ARBA00023015"/>
    </source>
</evidence>
<dbReference type="InterPro" id="IPR009057">
    <property type="entry name" value="Homeodomain-like_sf"/>
</dbReference>
<dbReference type="Pfam" id="PF00440">
    <property type="entry name" value="TetR_N"/>
    <property type="match status" value="1"/>
</dbReference>
<dbReference type="PRINTS" id="PR00455">
    <property type="entry name" value="HTHTETR"/>
</dbReference>
<dbReference type="InterPro" id="IPR050109">
    <property type="entry name" value="HTH-type_TetR-like_transc_reg"/>
</dbReference>
<dbReference type="SUPFAM" id="SSF46689">
    <property type="entry name" value="Homeodomain-like"/>
    <property type="match status" value="1"/>
</dbReference>
<evidence type="ECO:0000259" key="6">
    <source>
        <dbReference type="PROSITE" id="PS50977"/>
    </source>
</evidence>
<keyword evidence="3 5" id="KW-0238">DNA-binding</keyword>
<dbReference type="PANTHER" id="PTHR30055">
    <property type="entry name" value="HTH-TYPE TRANSCRIPTIONAL REGULATOR RUTR"/>
    <property type="match status" value="1"/>
</dbReference>
<gene>
    <name evidence="7" type="ORF">GGR17_003680</name>
</gene>
<dbReference type="SUPFAM" id="SSF48498">
    <property type="entry name" value="Tetracyclin repressor-like, C-terminal domain"/>
    <property type="match status" value="1"/>
</dbReference>
<reference evidence="7" key="1">
    <citation type="submission" date="2020-08" db="EMBL/GenBank/DDBJ databases">
        <title>Genomic Encyclopedia of Type Strains, Phase IV (KMG-IV): sequencing the most valuable type-strain genomes for metagenomic binning, comparative biology and taxonomic classification.</title>
        <authorList>
            <person name="Goeker M."/>
        </authorList>
    </citation>
    <scope>NUCLEOTIDE SEQUENCE [LARGE SCALE GENOMIC DNA]</scope>
    <source>
        <strain evidence="7">DSM 105040</strain>
    </source>
</reference>
<comment type="caution">
    <text evidence="7">The sequence shown here is derived from an EMBL/GenBank/DDBJ whole genome shotgun (WGS) entry which is preliminary data.</text>
</comment>
<dbReference type="EMBL" id="JACIEQ010000012">
    <property type="protein sequence ID" value="MBB4023844.1"/>
    <property type="molecule type" value="Genomic_DNA"/>
</dbReference>
<evidence type="ECO:0000256" key="5">
    <source>
        <dbReference type="PROSITE-ProRule" id="PRU00335"/>
    </source>
</evidence>
<dbReference type="InterPro" id="IPR013572">
    <property type="entry name" value="Tscrpt_reg_MAATS_C"/>
</dbReference>
<dbReference type="Gene3D" id="1.10.357.10">
    <property type="entry name" value="Tetracycline Repressor, domain 2"/>
    <property type="match status" value="1"/>
</dbReference>
<dbReference type="RefSeq" id="WP_054539420.1">
    <property type="nucleotide sequence ID" value="NZ_JACIEQ010000012.1"/>
</dbReference>
<dbReference type="Proteomes" id="UP000585681">
    <property type="component" value="Unassembled WGS sequence"/>
</dbReference>
<proteinExistence type="predicted"/>
<evidence type="ECO:0000256" key="3">
    <source>
        <dbReference type="ARBA" id="ARBA00023125"/>
    </source>
</evidence>
<accession>A0A840CCQ9</accession>
<evidence type="ECO:0000313" key="7">
    <source>
        <dbReference type="EMBL" id="MBB4023844.1"/>
    </source>
</evidence>
<feature type="domain" description="HTH tetR-type" evidence="6">
    <location>
        <begin position="9"/>
        <end position="69"/>
    </location>
</feature>
<evidence type="ECO:0000313" key="8">
    <source>
        <dbReference type="Proteomes" id="UP000585681"/>
    </source>
</evidence>
<evidence type="ECO:0000256" key="4">
    <source>
        <dbReference type="ARBA" id="ARBA00023163"/>
    </source>
</evidence>
<feature type="DNA-binding region" description="H-T-H motif" evidence="5">
    <location>
        <begin position="32"/>
        <end position="51"/>
    </location>
</feature>
<dbReference type="InterPro" id="IPR036271">
    <property type="entry name" value="Tet_transcr_reg_TetR-rel_C_sf"/>
</dbReference>
<dbReference type="Pfam" id="PF08361">
    <property type="entry name" value="TetR_C_2"/>
    <property type="match status" value="1"/>
</dbReference>
<dbReference type="PANTHER" id="PTHR30055:SF240">
    <property type="entry name" value="HTH-TYPE TRANSCRIPTIONAL REGULATOR ACRR"/>
    <property type="match status" value="1"/>
</dbReference>
<protein>
    <submittedName>
        <fullName evidence="7">TetR/AcrR family acrAB operon transcriptional repressor</fullName>
    </submittedName>
</protein>
<dbReference type="AlphaFoldDB" id="A0A840CCQ9"/>
<dbReference type="InterPro" id="IPR001647">
    <property type="entry name" value="HTH_TetR"/>
</dbReference>
<keyword evidence="1" id="KW-0678">Repressor</keyword>
<organism evidence="7 8">
    <name type="scientific">Actibacterium naphthalenivorans</name>
    <dbReference type="NCBI Taxonomy" id="1614693"/>
    <lineage>
        <taxon>Bacteria</taxon>
        <taxon>Pseudomonadati</taxon>
        <taxon>Pseudomonadota</taxon>
        <taxon>Alphaproteobacteria</taxon>
        <taxon>Rhodobacterales</taxon>
        <taxon>Roseobacteraceae</taxon>
        <taxon>Actibacterium</taxon>
    </lineage>
</organism>
<keyword evidence="2" id="KW-0805">Transcription regulation</keyword>
<dbReference type="GO" id="GO:0000976">
    <property type="term" value="F:transcription cis-regulatory region binding"/>
    <property type="evidence" value="ECO:0007669"/>
    <property type="project" value="TreeGrafter"/>
</dbReference>
<dbReference type="PROSITE" id="PS50977">
    <property type="entry name" value="HTH_TETR_2"/>
    <property type="match status" value="1"/>
</dbReference>
<name>A0A840CCQ9_9RHOB</name>
<keyword evidence="4" id="KW-0804">Transcription</keyword>
<evidence type="ECO:0000256" key="1">
    <source>
        <dbReference type="ARBA" id="ARBA00022491"/>
    </source>
</evidence>
<dbReference type="GO" id="GO:0003700">
    <property type="term" value="F:DNA-binding transcription factor activity"/>
    <property type="evidence" value="ECO:0007669"/>
    <property type="project" value="TreeGrafter"/>
</dbReference>
<sequence length="204" mass="22908">MRKTKKDAEQTRIAILDAAESLFCTQGTATATLEKISRAAGVTRGALYWHFTDKLDILRALHARSVAPQENLIRTAAESGHDDPLGLLEQASIEMLKTFEKDEHQQRLFTIMTAHRPDEEGAAWFAEVNANMFKTLTRLTVQARDLGMLSPDLTPEETAVMMMSTMNGLLSEWLRCNRSFALVQLGSKLLRKQMAFIRVQRATA</sequence>
<keyword evidence="8" id="KW-1185">Reference proteome</keyword>